<organism evidence="2 3">
    <name type="scientific">Durusdinium trenchii</name>
    <dbReference type="NCBI Taxonomy" id="1381693"/>
    <lineage>
        <taxon>Eukaryota</taxon>
        <taxon>Sar</taxon>
        <taxon>Alveolata</taxon>
        <taxon>Dinophyceae</taxon>
        <taxon>Suessiales</taxon>
        <taxon>Symbiodiniaceae</taxon>
        <taxon>Durusdinium</taxon>
    </lineage>
</organism>
<dbReference type="PROSITE" id="PS50088">
    <property type="entry name" value="ANK_REPEAT"/>
    <property type="match status" value="1"/>
</dbReference>
<accession>A0ABP0MDE1</accession>
<name>A0ABP0MDE1_9DINO</name>
<evidence type="ECO:0000256" key="1">
    <source>
        <dbReference type="PROSITE-ProRule" id="PRU00023"/>
    </source>
</evidence>
<protein>
    <submittedName>
        <fullName evidence="2">Uncharacterized protein</fullName>
    </submittedName>
</protein>
<proteinExistence type="predicted"/>
<feature type="repeat" description="ANK" evidence="1">
    <location>
        <begin position="122"/>
        <end position="154"/>
    </location>
</feature>
<dbReference type="InterPro" id="IPR002110">
    <property type="entry name" value="Ankyrin_rpt"/>
</dbReference>
<dbReference type="Gene3D" id="1.25.40.20">
    <property type="entry name" value="Ankyrin repeat-containing domain"/>
    <property type="match status" value="1"/>
</dbReference>
<evidence type="ECO:0000313" key="2">
    <source>
        <dbReference type="EMBL" id="CAK9049161.1"/>
    </source>
</evidence>
<dbReference type="PROSITE" id="PS50297">
    <property type="entry name" value="ANK_REP_REGION"/>
    <property type="match status" value="1"/>
</dbReference>
<sequence>MGLHLEAIQLLGIPPCSTALMGSRLALDACVPATCQRPKAAISPNRAGSAVMPSQMDTVAGDPRPQADQLDELPARVQLMDSVVQKHRRALIKDKMRVMEFLEENGFESSNVNSRKQKWKIFSTYPLHEAVKQGNHQMVDLLLKFGANVHTTDYRWRSAFALAQQKQDRAAMEVFQRRGLSPSSPYFRAGNKMKCSPSPIGWEEFFAKIEKDDARARPPLLRAVPLKTRGAFI</sequence>
<gene>
    <name evidence="2" type="ORF">CCMP2556_LOCUS25210</name>
</gene>
<comment type="caution">
    <text evidence="2">The sequence shown here is derived from an EMBL/GenBank/DDBJ whole genome shotgun (WGS) entry which is preliminary data.</text>
</comment>
<dbReference type="SUPFAM" id="SSF48403">
    <property type="entry name" value="Ankyrin repeat"/>
    <property type="match status" value="1"/>
</dbReference>
<dbReference type="EMBL" id="CAXAMN010016814">
    <property type="protein sequence ID" value="CAK9049161.1"/>
    <property type="molecule type" value="Genomic_DNA"/>
</dbReference>
<reference evidence="2 3" key="1">
    <citation type="submission" date="2024-02" db="EMBL/GenBank/DDBJ databases">
        <authorList>
            <person name="Chen Y."/>
            <person name="Shah S."/>
            <person name="Dougan E. K."/>
            <person name="Thang M."/>
            <person name="Chan C."/>
        </authorList>
    </citation>
    <scope>NUCLEOTIDE SEQUENCE [LARGE SCALE GENOMIC DNA]</scope>
</reference>
<keyword evidence="1" id="KW-0040">ANK repeat</keyword>
<dbReference type="InterPro" id="IPR036770">
    <property type="entry name" value="Ankyrin_rpt-contain_sf"/>
</dbReference>
<dbReference type="Proteomes" id="UP001642484">
    <property type="component" value="Unassembled WGS sequence"/>
</dbReference>
<evidence type="ECO:0000313" key="3">
    <source>
        <dbReference type="Proteomes" id="UP001642484"/>
    </source>
</evidence>
<dbReference type="Pfam" id="PF00023">
    <property type="entry name" value="Ank"/>
    <property type="match status" value="1"/>
</dbReference>
<keyword evidence="3" id="KW-1185">Reference proteome</keyword>